<dbReference type="RefSeq" id="WP_011143811.1">
    <property type="nucleotide sequence ID" value="NC_005125.1"/>
</dbReference>
<dbReference type="InterPro" id="IPR011059">
    <property type="entry name" value="Metal-dep_hydrolase_composite"/>
</dbReference>
<feature type="domain" description="Dihydroorotase catalytic" evidence="2">
    <location>
        <begin position="52"/>
        <end position="155"/>
    </location>
</feature>
<gene>
    <name evidence="3" type="primary">pyrC</name>
</gene>
<evidence type="ECO:0000256" key="1">
    <source>
        <dbReference type="ARBA" id="ARBA00022975"/>
    </source>
</evidence>
<dbReference type="GO" id="GO:0046872">
    <property type="term" value="F:metal ion binding"/>
    <property type="evidence" value="ECO:0007669"/>
    <property type="project" value="InterPro"/>
</dbReference>
<sequence length="407" mass="43608">MSRVLFRQVRRLDPDTGTDSIADWLWDSATGRAEPTGDPAVRADRAIDGAGRLILAPTLCDLYVRSGEPGHEEREDLASLAAAAAAGGYSQVAILPHTEPPVDDPAQVDFLRRHFPAGPVEALVLGAISRNCAGEALAEVSSLLEAGVVGFTDARPLANWALLRRFLDYAAVLERPVLVWPCFAPLATGIALEGDWAIRLGLAGRPPQAEGIALAGVLELVRLTGTAVHLMRLSTARSVEMAAQAKADGLPVTASTTVHHLVHASPDLAEYDPNLRFEPPLGNPADRAALVAALEAGIIDAVASDHTPWTYEEKTLPFSQAPPGAIALELVLPLVWNLVREGRLTPLRAWEALSSAPRRILALKHPQVLVLFDPDKTWVPGTDTLHSRSLATAWLGRTVQGRVLEVF</sequence>
<dbReference type="SUPFAM" id="SSF51338">
    <property type="entry name" value="Composite domain of metallo-dependent hydrolases"/>
    <property type="match status" value="1"/>
</dbReference>
<reference evidence="3 4" key="1">
    <citation type="journal article" date="2003" name="DNA Res.">
        <title>Complete genome structure of Gloeobacter violaceus PCC 7421, a cyanobacterium that lacks thylakoids.</title>
        <authorList>
            <person name="Nakamura Y."/>
            <person name="Kaneko T."/>
            <person name="Sato S."/>
            <person name="Mimuro M."/>
            <person name="Miyashita H."/>
            <person name="Tsuchiya T."/>
            <person name="Sasamoto S."/>
            <person name="Watanabe A."/>
            <person name="Kawashima K."/>
            <person name="Kishida Y."/>
            <person name="Kiyokawa C."/>
            <person name="Kohara M."/>
            <person name="Matsumoto M."/>
            <person name="Matsuno A."/>
            <person name="Nakazaki N."/>
            <person name="Shimpo S."/>
            <person name="Takeuchi C."/>
            <person name="Yamada M."/>
            <person name="Tabata S."/>
        </authorList>
    </citation>
    <scope>NUCLEOTIDE SEQUENCE [LARGE SCALE GENOMIC DNA]</scope>
    <source>
        <strain evidence="4">ATCC 29082 / PCC 7421</strain>
    </source>
</reference>
<dbReference type="InterPro" id="IPR050138">
    <property type="entry name" value="DHOase/Allantoinase_Hydrolase"/>
</dbReference>
<dbReference type="Proteomes" id="UP000000557">
    <property type="component" value="Chromosome"/>
</dbReference>
<dbReference type="Gene3D" id="2.30.40.10">
    <property type="entry name" value="Urease, subunit C, domain 1"/>
    <property type="match status" value="1"/>
</dbReference>
<evidence type="ECO:0000313" key="3">
    <source>
        <dbReference type="EMBL" id="BAC91763.1"/>
    </source>
</evidence>
<dbReference type="KEGG" id="gvi:gll3822"/>
<dbReference type="OrthoDB" id="9765462at2"/>
<dbReference type="NCBIfam" id="TIGR00857">
    <property type="entry name" value="pyrC_multi"/>
    <property type="match status" value="1"/>
</dbReference>
<dbReference type="AlphaFoldDB" id="Q7NEQ6"/>
<protein>
    <submittedName>
        <fullName evidence="3">Dihydroorotase</fullName>
    </submittedName>
</protein>
<evidence type="ECO:0000259" key="2">
    <source>
        <dbReference type="Pfam" id="PF12890"/>
    </source>
</evidence>
<dbReference type="CDD" id="cd01317">
    <property type="entry name" value="DHOase_IIa"/>
    <property type="match status" value="1"/>
</dbReference>
<dbReference type="InterPro" id="IPR004722">
    <property type="entry name" value="DHOase"/>
</dbReference>
<dbReference type="PANTHER" id="PTHR43668:SF2">
    <property type="entry name" value="ALLANTOINASE"/>
    <property type="match status" value="1"/>
</dbReference>
<proteinExistence type="predicted"/>
<dbReference type="SUPFAM" id="SSF51556">
    <property type="entry name" value="Metallo-dependent hydrolases"/>
    <property type="match status" value="1"/>
</dbReference>
<evidence type="ECO:0000313" key="4">
    <source>
        <dbReference type="Proteomes" id="UP000000557"/>
    </source>
</evidence>
<keyword evidence="1" id="KW-0665">Pyrimidine biosynthesis</keyword>
<accession>Q7NEQ6</accession>
<dbReference type="NCBIfam" id="NF005614">
    <property type="entry name" value="PRK07369.1"/>
    <property type="match status" value="1"/>
</dbReference>
<dbReference type="eggNOG" id="COG0044">
    <property type="taxonomic scope" value="Bacteria"/>
</dbReference>
<dbReference type="STRING" id="251221.gene:10761339"/>
<dbReference type="EMBL" id="BA000045">
    <property type="protein sequence ID" value="BAC91763.1"/>
    <property type="molecule type" value="Genomic_DNA"/>
</dbReference>
<name>Q7NEQ6_GLOVI</name>
<dbReference type="HOGENOM" id="CLU_015572_1_0_3"/>
<dbReference type="PATRIC" id="fig|251221.4.peg.3856"/>
<dbReference type="InterPro" id="IPR024403">
    <property type="entry name" value="DHOase_cat"/>
</dbReference>
<dbReference type="Gene3D" id="3.20.20.140">
    <property type="entry name" value="Metal-dependent hydrolases"/>
    <property type="match status" value="1"/>
</dbReference>
<dbReference type="EnsemblBacteria" id="BAC91763">
    <property type="protein sequence ID" value="BAC91763"/>
    <property type="gene ID" value="BAC91763"/>
</dbReference>
<dbReference type="Pfam" id="PF12890">
    <property type="entry name" value="DHOase"/>
    <property type="match status" value="1"/>
</dbReference>
<dbReference type="GO" id="GO:0004151">
    <property type="term" value="F:dihydroorotase activity"/>
    <property type="evidence" value="ECO:0007669"/>
    <property type="project" value="InterPro"/>
</dbReference>
<dbReference type="InterPro" id="IPR032466">
    <property type="entry name" value="Metal_Hydrolase"/>
</dbReference>
<organism evidence="3 4">
    <name type="scientific">Gloeobacter violaceus (strain ATCC 29082 / PCC 7421)</name>
    <dbReference type="NCBI Taxonomy" id="251221"/>
    <lineage>
        <taxon>Bacteria</taxon>
        <taxon>Bacillati</taxon>
        <taxon>Cyanobacteriota</taxon>
        <taxon>Cyanophyceae</taxon>
        <taxon>Gloeobacterales</taxon>
        <taxon>Gloeobacteraceae</taxon>
        <taxon>Gloeobacter</taxon>
    </lineage>
</organism>
<dbReference type="PANTHER" id="PTHR43668">
    <property type="entry name" value="ALLANTOINASE"/>
    <property type="match status" value="1"/>
</dbReference>
<reference evidence="3 4" key="2">
    <citation type="journal article" date="2003" name="DNA Res.">
        <title>Complete genome structure of Gloeobacter violaceus PCC 7421, a cyanobacterium that lacks thylakoids (supplement).</title>
        <authorList>
            <person name="Nakamura Y."/>
            <person name="Kaneko T."/>
            <person name="Sato S."/>
            <person name="Mimuro M."/>
            <person name="Miyashita H."/>
            <person name="Tsuchiya T."/>
            <person name="Sasamoto S."/>
            <person name="Watanabe A."/>
            <person name="Kawashima K."/>
            <person name="Kishida Y."/>
            <person name="Kiyokawa C."/>
            <person name="Kohara M."/>
            <person name="Matsumoto M."/>
            <person name="Matsuno A."/>
            <person name="Nakazaki N."/>
            <person name="Shimpo S."/>
            <person name="Takeuchi C."/>
            <person name="Yamada M."/>
            <person name="Tabata S."/>
        </authorList>
    </citation>
    <scope>NUCLEOTIDE SEQUENCE [LARGE SCALE GENOMIC DNA]</scope>
    <source>
        <strain evidence="4">ATCC 29082 / PCC 7421</strain>
    </source>
</reference>
<dbReference type="GO" id="GO:0006221">
    <property type="term" value="P:pyrimidine nucleotide biosynthetic process"/>
    <property type="evidence" value="ECO:0007669"/>
    <property type="project" value="UniProtKB-KW"/>
</dbReference>
<keyword evidence="4" id="KW-1185">Reference proteome</keyword>
<dbReference type="InParanoid" id="Q7NEQ6"/>